<dbReference type="EMBL" id="CP163443">
    <property type="protein sequence ID" value="XDQ52804.1"/>
    <property type="molecule type" value="Genomic_DNA"/>
</dbReference>
<feature type="active site" evidence="8">
    <location>
        <position position="354"/>
    </location>
</feature>
<dbReference type="SUPFAM" id="SSF52949">
    <property type="entry name" value="Macro domain-like"/>
    <property type="match status" value="1"/>
</dbReference>
<keyword evidence="8" id="KW-0464">Manganese</keyword>
<dbReference type="SUPFAM" id="SSF53187">
    <property type="entry name" value="Zn-dependent exopeptidases"/>
    <property type="match status" value="1"/>
</dbReference>
<reference evidence="10" key="1">
    <citation type="submission" date="2024-07" db="EMBL/GenBank/DDBJ databases">
        <authorList>
            <person name="Yu S.T."/>
        </authorList>
    </citation>
    <scope>NUCLEOTIDE SEQUENCE</scope>
    <source>
        <strain evidence="10">R41</strain>
    </source>
</reference>
<keyword evidence="4 8" id="KW-0031">Aminopeptidase</keyword>
<dbReference type="GO" id="GO:0005737">
    <property type="term" value="C:cytoplasm"/>
    <property type="evidence" value="ECO:0007669"/>
    <property type="project" value="UniProtKB-SubCell"/>
</dbReference>
<protein>
    <recommendedName>
        <fullName evidence="8">Probable cytosol aminopeptidase</fullName>
        <ecNumber evidence="8">3.4.11.1</ecNumber>
    </recommendedName>
    <alternativeName>
        <fullName evidence="8">Leucine aminopeptidase</fullName>
        <shortName evidence="8">LAP</shortName>
        <ecNumber evidence="8">3.4.11.10</ecNumber>
    </alternativeName>
    <alternativeName>
        <fullName evidence="8">Leucyl aminopeptidase</fullName>
    </alternativeName>
</protein>
<dbReference type="PROSITE" id="PS00631">
    <property type="entry name" value="CYTOSOL_AP"/>
    <property type="match status" value="1"/>
</dbReference>
<feature type="binding site" evidence="8">
    <location>
        <position position="273"/>
    </location>
    <ligand>
        <name>Mn(2+)</name>
        <dbReference type="ChEBI" id="CHEBI:29035"/>
        <label>2</label>
    </ligand>
</feature>
<feature type="active site" evidence="8">
    <location>
        <position position="280"/>
    </location>
</feature>
<dbReference type="InterPro" id="IPR008283">
    <property type="entry name" value="Peptidase_M17_N"/>
</dbReference>
<dbReference type="Gene3D" id="3.40.630.10">
    <property type="entry name" value="Zn peptidases"/>
    <property type="match status" value="1"/>
</dbReference>
<accession>A0AB39RIR0</accession>
<dbReference type="GO" id="GO:0006508">
    <property type="term" value="P:proteolysis"/>
    <property type="evidence" value="ECO:0007669"/>
    <property type="project" value="UniProtKB-KW"/>
</dbReference>
<keyword evidence="5 8" id="KW-0645">Protease</keyword>
<dbReference type="CDD" id="cd00433">
    <property type="entry name" value="Peptidase_M17"/>
    <property type="match status" value="1"/>
</dbReference>
<evidence type="ECO:0000313" key="10">
    <source>
        <dbReference type="EMBL" id="XDQ52804.1"/>
    </source>
</evidence>
<feature type="binding site" evidence="8">
    <location>
        <position position="350"/>
    </location>
    <ligand>
        <name>Mn(2+)</name>
        <dbReference type="ChEBI" id="CHEBI:29035"/>
        <label>1</label>
    </ligand>
</feature>
<dbReference type="HAMAP" id="MF_00181">
    <property type="entry name" value="Cytosol_peptidase_M17"/>
    <property type="match status" value="1"/>
</dbReference>
<dbReference type="InterPro" id="IPR011356">
    <property type="entry name" value="Leucine_aapep/pepB"/>
</dbReference>
<comment type="similarity">
    <text evidence="3 8">Belongs to the peptidase M17 family.</text>
</comment>
<comment type="catalytic activity">
    <reaction evidence="1 8">
        <text>Release of an N-terminal amino acid, Xaa-|-Yaa-, in which Xaa is preferably Leu, but may be other amino acids including Pro although not Arg or Lys, and Yaa may be Pro. Amino acid amides and methyl esters are also readily hydrolyzed, but rates on arylamides are exceedingly low.</text>
        <dbReference type="EC" id="3.4.11.1"/>
    </reaction>
</comment>
<dbReference type="Pfam" id="PF00883">
    <property type="entry name" value="Peptidase_M17"/>
    <property type="match status" value="1"/>
</dbReference>
<dbReference type="PANTHER" id="PTHR11963">
    <property type="entry name" value="LEUCINE AMINOPEPTIDASE-RELATED"/>
    <property type="match status" value="1"/>
</dbReference>
<dbReference type="GO" id="GO:0070006">
    <property type="term" value="F:metalloaminopeptidase activity"/>
    <property type="evidence" value="ECO:0007669"/>
    <property type="project" value="InterPro"/>
</dbReference>
<organism evidence="10">
    <name type="scientific">Streptomyces sp. R41</name>
    <dbReference type="NCBI Taxonomy" id="3238632"/>
    <lineage>
        <taxon>Bacteria</taxon>
        <taxon>Bacillati</taxon>
        <taxon>Actinomycetota</taxon>
        <taxon>Actinomycetes</taxon>
        <taxon>Kitasatosporales</taxon>
        <taxon>Streptomycetaceae</taxon>
        <taxon>Streptomyces</taxon>
    </lineage>
</organism>
<comment type="cofactor">
    <cofactor evidence="8">
        <name>Mn(2+)</name>
        <dbReference type="ChEBI" id="CHEBI:29035"/>
    </cofactor>
    <text evidence="8">Binds 2 manganese ions per subunit.</text>
</comment>
<comment type="function">
    <text evidence="7 8">Presumably involved in the processing and regular turnover of intracellular proteins. Catalyzes the removal of unsubstituted N-terminal amino acids from various peptides.</text>
</comment>
<dbReference type="EC" id="3.4.11.10" evidence="8"/>
<evidence type="ECO:0000256" key="2">
    <source>
        <dbReference type="ARBA" id="ARBA00000967"/>
    </source>
</evidence>
<feature type="binding site" evidence="8">
    <location>
        <position position="273"/>
    </location>
    <ligand>
        <name>Mn(2+)</name>
        <dbReference type="ChEBI" id="CHEBI:29035"/>
        <label>1</label>
    </ligand>
</feature>
<feature type="binding site" evidence="8">
    <location>
        <position position="291"/>
    </location>
    <ligand>
        <name>Mn(2+)</name>
        <dbReference type="ChEBI" id="CHEBI:29035"/>
        <label>2</label>
    </ligand>
</feature>
<keyword evidence="8" id="KW-0479">Metal-binding</keyword>
<gene>
    <name evidence="8" type="primary">pepA</name>
    <name evidence="10" type="ORF">AB5J53_14605</name>
</gene>
<dbReference type="Gene3D" id="3.40.220.10">
    <property type="entry name" value="Leucine Aminopeptidase, subunit E, domain 1"/>
    <property type="match status" value="1"/>
</dbReference>
<feature type="binding site" evidence="8">
    <location>
        <position position="268"/>
    </location>
    <ligand>
        <name>Mn(2+)</name>
        <dbReference type="ChEBI" id="CHEBI:29035"/>
        <label>2</label>
    </ligand>
</feature>
<evidence type="ECO:0000256" key="5">
    <source>
        <dbReference type="ARBA" id="ARBA00022670"/>
    </source>
</evidence>
<proteinExistence type="inferred from homology"/>
<dbReference type="GO" id="GO:0030145">
    <property type="term" value="F:manganese ion binding"/>
    <property type="evidence" value="ECO:0007669"/>
    <property type="project" value="UniProtKB-UniRule"/>
</dbReference>
<keyword evidence="8" id="KW-0963">Cytoplasm</keyword>
<evidence type="ECO:0000256" key="8">
    <source>
        <dbReference type="HAMAP-Rule" id="MF_00181"/>
    </source>
</evidence>
<dbReference type="Pfam" id="PF02789">
    <property type="entry name" value="Peptidase_M17_N"/>
    <property type="match status" value="1"/>
</dbReference>
<dbReference type="PANTHER" id="PTHR11963:SF23">
    <property type="entry name" value="CYTOSOL AMINOPEPTIDASE"/>
    <property type="match status" value="1"/>
</dbReference>
<dbReference type="InterPro" id="IPR043472">
    <property type="entry name" value="Macro_dom-like"/>
</dbReference>
<comment type="subcellular location">
    <subcellularLocation>
        <location evidence="8">Cytoplasm</location>
    </subcellularLocation>
</comment>
<feature type="binding site" evidence="8">
    <location>
        <position position="352"/>
    </location>
    <ligand>
        <name>Mn(2+)</name>
        <dbReference type="ChEBI" id="CHEBI:29035"/>
        <label>2</label>
    </ligand>
</feature>
<evidence type="ECO:0000256" key="1">
    <source>
        <dbReference type="ARBA" id="ARBA00000135"/>
    </source>
</evidence>
<evidence type="ECO:0000256" key="7">
    <source>
        <dbReference type="ARBA" id="ARBA00049972"/>
    </source>
</evidence>
<comment type="catalytic activity">
    <reaction evidence="2 8">
        <text>Release of an N-terminal amino acid, preferentially leucine, but not glutamic or aspartic acids.</text>
        <dbReference type="EC" id="3.4.11.10"/>
    </reaction>
</comment>
<dbReference type="PRINTS" id="PR00481">
    <property type="entry name" value="LAMNOPPTDASE"/>
</dbReference>
<dbReference type="NCBIfam" id="NF002073">
    <property type="entry name" value="PRK00913.1-2"/>
    <property type="match status" value="1"/>
</dbReference>
<dbReference type="EC" id="3.4.11.1" evidence="8"/>
<sequence>MTALTLSTAAASGLRADAIVVGVAKGPKGPVVAPGAEAVDNAYDGSLAGILETLGATGAEGEVTKLPAPSGFKAPVVVAVGLGAVPEKDDTFGAEALRRAAGVAARALAGAKKAAFALPIADAADAGAVAEGARLGAYAFDAYKENGKDAKNGKAPLGEVALLGGKPRDAAYKAAIARATAVTEELNRARDLINTPPNDLNPESFAAVATAAGKEHGIKVQVLDEKALEKGGFGGILGVGVGSAAAPRLVKLSYTSPKATKHLAFVGKGITYDSGGISLKPAGHNETMKCDMSGAAAVFAAVVAAARLGLEVNVTGWLALAENMPSGTATRPGDVLRMYSGKTVEVLNTDAEGRLVLADALWKASEEKPDAIVDVATLTGAMVLALGHRTFGVMANDDAFRASIVEAAEEVGEESWPMPLPEHLRKGMDSPTADIANMGERMGGGLVAGLFLREFVGEGITWAHLDIAGPAFNESGPFGYTPKGGTGSAVRTLVRLAELTAAGDLG</sequence>
<evidence type="ECO:0000256" key="4">
    <source>
        <dbReference type="ARBA" id="ARBA00022438"/>
    </source>
</evidence>
<dbReference type="InterPro" id="IPR000819">
    <property type="entry name" value="Peptidase_M17_C"/>
</dbReference>
<evidence type="ECO:0000259" key="9">
    <source>
        <dbReference type="PROSITE" id="PS00631"/>
    </source>
</evidence>
<dbReference type="RefSeq" id="WP_369246072.1">
    <property type="nucleotide sequence ID" value="NZ_CP163443.1"/>
</dbReference>
<dbReference type="InterPro" id="IPR023042">
    <property type="entry name" value="Peptidase_M17_leu_NH2_pept"/>
</dbReference>
<evidence type="ECO:0000256" key="6">
    <source>
        <dbReference type="ARBA" id="ARBA00022801"/>
    </source>
</evidence>
<feature type="binding site" evidence="8">
    <location>
        <position position="352"/>
    </location>
    <ligand>
        <name>Mn(2+)</name>
        <dbReference type="ChEBI" id="CHEBI:29035"/>
        <label>1</label>
    </ligand>
</feature>
<evidence type="ECO:0000256" key="3">
    <source>
        <dbReference type="ARBA" id="ARBA00009528"/>
    </source>
</evidence>
<keyword evidence="6 8" id="KW-0378">Hydrolase</keyword>
<name>A0AB39RIR0_9ACTN</name>
<feature type="domain" description="Cytosol aminopeptidase" evidence="9">
    <location>
        <begin position="348"/>
        <end position="355"/>
    </location>
</feature>
<dbReference type="AlphaFoldDB" id="A0AB39RIR0"/>